<evidence type="ECO:0000256" key="4">
    <source>
        <dbReference type="ARBA" id="ARBA00022829"/>
    </source>
</evidence>
<comment type="subcellular location">
    <subcellularLocation>
        <location evidence="1 9">Cytoplasm</location>
    </subcellularLocation>
</comment>
<feature type="active site" description="O-(3'-phospho-DNA)-tyrosine intermediate" evidence="9">
    <location>
        <position position="314"/>
    </location>
</feature>
<organism evidence="12 13">
    <name type="scientific">Prauserella shujinwangii</name>
    <dbReference type="NCBI Taxonomy" id="1453103"/>
    <lineage>
        <taxon>Bacteria</taxon>
        <taxon>Bacillati</taxon>
        <taxon>Actinomycetota</taxon>
        <taxon>Actinomycetes</taxon>
        <taxon>Pseudonocardiales</taxon>
        <taxon>Pseudonocardiaceae</taxon>
        <taxon>Prauserella</taxon>
    </lineage>
</organism>
<evidence type="ECO:0000313" key="13">
    <source>
        <dbReference type="Proteomes" id="UP000238362"/>
    </source>
</evidence>
<comment type="subunit">
    <text evidence="9">Forms a cyclic heterotetrameric complex composed of two molecules of XerC and two molecules of XerD.</text>
</comment>
<evidence type="ECO:0000256" key="5">
    <source>
        <dbReference type="ARBA" id="ARBA00022908"/>
    </source>
</evidence>
<dbReference type="HAMAP" id="MF_01808">
    <property type="entry name" value="Recomb_XerC_XerD"/>
    <property type="match status" value="1"/>
</dbReference>
<dbReference type="InterPro" id="IPR011010">
    <property type="entry name" value="DNA_brk_join_enz"/>
</dbReference>
<evidence type="ECO:0000259" key="10">
    <source>
        <dbReference type="PROSITE" id="PS51898"/>
    </source>
</evidence>
<dbReference type="SUPFAM" id="SSF56349">
    <property type="entry name" value="DNA breaking-rejoining enzymes"/>
    <property type="match status" value="1"/>
</dbReference>
<dbReference type="PANTHER" id="PTHR30349:SF77">
    <property type="entry name" value="TYROSINE RECOMBINASE XERC"/>
    <property type="match status" value="1"/>
</dbReference>
<feature type="active site" evidence="9">
    <location>
        <position position="279"/>
    </location>
</feature>
<evidence type="ECO:0000256" key="8">
    <source>
        <dbReference type="ARBA" id="ARBA00023306"/>
    </source>
</evidence>
<accession>A0A2T0LWK1</accession>
<evidence type="ECO:0000313" key="12">
    <source>
        <dbReference type="EMBL" id="PRX48402.1"/>
    </source>
</evidence>
<dbReference type="PROSITE" id="PS51898">
    <property type="entry name" value="TYR_RECOMBINASE"/>
    <property type="match status" value="1"/>
</dbReference>
<proteinExistence type="inferred from homology"/>
<comment type="function">
    <text evidence="9">Site-specific tyrosine recombinase, which acts by catalyzing the cutting and rejoining of the recombining DNA molecules. The XerC-XerD complex is essential to convert dimers of the bacterial chromosome into monomers to permit their segregation at cell division. It also contributes to the segregational stability of plasmids.</text>
</comment>
<keyword evidence="7 9" id="KW-0233">DNA recombination</keyword>
<dbReference type="GO" id="GO:0007059">
    <property type="term" value="P:chromosome segregation"/>
    <property type="evidence" value="ECO:0007669"/>
    <property type="project" value="UniProtKB-UniRule"/>
</dbReference>
<dbReference type="GO" id="GO:0051301">
    <property type="term" value="P:cell division"/>
    <property type="evidence" value="ECO:0007669"/>
    <property type="project" value="UniProtKB-KW"/>
</dbReference>
<dbReference type="GO" id="GO:0006313">
    <property type="term" value="P:DNA transposition"/>
    <property type="evidence" value="ECO:0007669"/>
    <property type="project" value="UniProtKB-UniRule"/>
</dbReference>
<dbReference type="GO" id="GO:0005737">
    <property type="term" value="C:cytoplasm"/>
    <property type="evidence" value="ECO:0007669"/>
    <property type="project" value="UniProtKB-SubCell"/>
</dbReference>
<dbReference type="InterPro" id="IPR004107">
    <property type="entry name" value="Integrase_SAM-like_N"/>
</dbReference>
<keyword evidence="3 9" id="KW-0132">Cell division</keyword>
<dbReference type="RefSeq" id="WP_106178494.1">
    <property type="nucleotide sequence ID" value="NZ_PVNH01000004.1"/>
</dbReference>
<dbReference type="InterPro" id="IPR010998">
    <property type="entry name" value="Integrase_recombinase_N"/>
</dbReference>
<evidence type="ECO:0000256" key="7">
    <source>
        <dbReference type="ARBA" id="ARBA00023172"/>
    </source>
</evidence>
<dbReference type="PROSITE" id="PS51900">
    <property type="entry name" value="CB"/>
    <property type="match status" value="1"/>
</dbReference>
<dbReference type="OrthoDB" id="9801717at2"/>
<evidence type="ECO:0000256" key="3">
    <source>
        <dbReference type="ARBA" id="ARBA00022618"/>
    </source>
</evidence>
<evidence type="ECO:0000259" key="11">
    <source>
        <dbReference type="PROSITE" id="PS51900"/>
    </source>
</evidence>
<evidence type="ECO:0000256" key="9">
    <source>
        <dbReference type="HAMAP-Rule" id="MF_01808"/>
    </source>
</evidence>
<keyword evidence="13" id="KW-1185">Reference proteome</keyword>
<keyword evidence="4 9" id="KW-0159">Chromosome partition</keyword>
<evidence type="ECO:0000256" key="6">
    <source>
        <dbReference type="ARBA" id="ARBA00023125"/>
    </source>
</evidence>
<comment type="similarity">
    <text evidence="9">Belongs to the 'phage' integrase family. XerC subfamily.</text>
</comment>
<dbReference type="EMBL" id="PVNH01000004">
    <property type="protein sequence ID" value="PRX48402.1"/>
    <property type="molecule type" value="Genomic_DNA"/>
</dbReference>
<feature type="domain" description="Tyr recombinase" evidence="10">
    <location>
        <begin position="140"/>
        <end position="327"/>
    </location>
</feature>
<dbReference type="Pfam" id="PF00589">
    <property type="entry name" value="Phage_integrase"/>
    <property type="match status" value="1"/>
</dbReference>
<feature type="active site" evidence="9">
    <location>
        <position position="282"/>
    </location>
</feature>
<name>A0A2T0LWK1_9PSEU</name>
<comment type="caution">
    <text evidence="12">The sequence shown here is derived from an EMBL/GenBank/DDBJ whole genome shotgun (WGS) entry which is preliminary data.</text>
</comment>
<reference evidence="12 13" key="1">
    <citation type="submission" date="2018-03" db="EMBL/GenBank/DDBJ databases">
        <title>Genomic Encyclopedia of Type Strains, Phase III (KMG-III): the genomes of soil and plant-associated and newly described type strains.</title>
        <authorList>
            <person name="Whitman W."/>
        </authorList>
    </citation>
    <scope>NUCLEOTIDE SEQUENCE [LARGE SCALE GENOMIC DNA]</scope>
    <source>
        <strain evidence="12 13">CGMCC 4.7125</strain>
    </source>
</reference>
<dbReference type="Gene3D" id="1.10.150.130">
    <property type="match status" value="1"/>
</dbReference>
<keyword evidence="6 9" id="KW-0238">DNA-binding</keyword>
<dbReference type="GO" id="GO:0009037">
    <property type="term" value="F:tyrosine-based site-specific recombinase activity"/>
    <property type="evidence" value="ECO:0007669"/>
    <property type="project" value="UniProtKB-UniRule"/>
</dbReference>
<keyword evidence="5 9" id="KW-0229">DNA integration</keyword>
<dbReference type="Pfam" id="PF02899">
    <property type="entry name" value="Phage_int_SAM_1"/>
    <property type="match status" value="1"/>
</dbReference>
<dbReference type="InterPro" id="IPR013762">
    <property type="entry name" value="Integrase-like_cat_sf"/>
</dbReference>
<feature type="active site" evidence="9">
    <location>
        <position position="184"/>
    </location>
</feature>
<dbReference type="CDD" id="cd00798">
    <property type="entry name" value="INT_XerDC_C"/>
    <property type="match status" value="1"/>
</dbReference>
<dbReference type="SUPFAM" id="SSF47823">
    <property type="entry name" value="lambda integrase-like, N-terminal domain"/>
    <property type="match status" value="1"/>
</dbReference>
<feature type="domain" description="Core-binding (CB)" evidence="11">
    <location>
        <begin position="24"/>
        <end position="119"/>
    </location>
</feature>
<dbReference type="InterPro" id="IPR044068">
    <property type="entry name" value="CB"/>
</dbReference>
<protein>
    <recommendedName>
        <fullName evidence="9">Tyrosine recombinase XerC</fullName>
    </recommendedName>
</protein>
<keyword evidence="8 9" id="KW-0131">Cell cycle</keyword>
<dbReference type="InterPro" id="IPR002104">
    <property type="entry name" value="Integrase_catalytic"/>
</dbReference>
<dbReference type="AlphaFoldDB" id="A0A2T0LWK1"/>
<dbReference type="GO" id="GO:0003677">
    <property type="term" value="F:DNA binding"/>
    <property type="evidence" value="ECO:0007669"/>
    <property type="project" value="UniProtKB-UniRule"/>
</dbReference>
<feature type="active site" evidence="9">
    <location>
        <position position="208"/>
    </location>
</feature>
<dbReference type="InterPro" id="IPR050090">
    <property type="entry name" value="Tyrosine_recombinase_XerCD"/>
</dbReference>
<sequence length="334" mass="35388">MVSSAGSGRSGRVDLAGVRAALPPAADGLLGDFERHLRAERGLSAHTVRAYVGDVVSLLGHLHGVDGTTGPAPAGSGALDGLDVGVLRAWLAAQRSTGRSRTTLQRRAAAARTFTAWAQRCGVLETDPGARLVAPRPHRHLPGVLRAEQAADLMRASGSGAAERDPVAVRDHALLELLYATGVRVAELCGLDVDDVDFDRRVVRVLGKGNKERMVPFGQPAERAVRTWVEGGRPALATVSSGSALFLGVRGRRVDPRTVRRVVHDAVESVPGAADMGPHGLRHSAATHLLEGGADLRSVQELLGHATLATTQLYTHVTVERLKAIHDRTHPRAR</sequence>
<feature type="active site" evidence="9">
    <location>
        <position position="305"/>
    </location>
</feature>
<evidence type="ECO:0000256" key="2">
    <source>
        <dbReference type="ARBA" id="ARBA00022490"/>
    </source>
</evidence>
<dbReference type="InterPro" id="IPR023009">
    <property type="entry name" value="Tyrosine_recombinase_XerC/XerD"/>
</dbReference>
<dbReference type="Proteomes" id="UP000238362">
    <property type="component" value="Unassembled WGS sequence"/>
</dbReference>
<dbReference type="PANTHER" id="PTHR30349">
    <property type="entry name" value="PHAGE INTEGRASE-RELATED"/>
    <property type="match status" value="1"/>
</dbReference>
<gene>
    <name evidence="9" type="primary">xerC</name>
    <name evidence="12" type="ORF">B0I33_104218</name>
</gene>
<keyword evidence="2 9" id="KW-0963">Cytoplasm</keyword>
<dbReference type="Gene3D" id="1.10.443.10">
    <property type="entry name" value="Intergrase catalytic core"/>
    <property type="match status" value="1"/>
</dbReference>
<evidence type="ECO:0000256" key="1">
    <source>
        <dbReference type="ARBA" id="ARBA00004496"/>
    </source>
</evidence>